<dbReference type="AlphaFoldDB" id="H0E2I0"/>
<name>H0E2I0_9ACTN</name>
<dbReference type="OrthoDB" id="9801445at2"/>
<dbReference type="RefSeq" id="WP_007571584.1">
    <property type="nucleotide sequence ID" value="NZ_AGUD01000045.1"/>
</dbReference>
<reference evidence="1 2" key="1">
    <citation type="journal article" date="2013" name="Biodegradation">
        <title>Quantitative proteomic analysis of ibuprofen-degrading Patulibacter sp. strain I11.</title>
        <authorList>
            <person name="Almeida B."/>
            <person name="Kjeldal H."/>
            <person name="Lolas I."/>
            <person name="Knudsen A.D."/>
            <person name="Carvalho G."/>
            <person name="Nielsen K.L."/>
            <person name="Barreto Crespo M.T."/>
            <person name="Stensballe A."/>
            <person name="Nielsen J.L."/>
        </authorList>
    </citation>
    <scope>NUCLEOTIDE SEQUENCE [LARGE SCALE GENOMIC DNA]</scope>
    <source>
        <strain evidence="1 2">I11</strain>
    </source>
</reference>
<comment type="caution">
    <text evidence="1">The sequence shown here is derived from an EMBL/GenBank/DDBJ whole genome shotgun (WGS) entry which is preliminary data.</text>
</comment>
<gene>
    <name evidence="1" type="ORF">PAI11_09930</name>
</gene>
<evidence type="ECO:0000313" key="2">
    <source>
        <dbReference type="Proteomes" id="UP000005143"/>
    </source>
</evidence>
<accession>H0E2I0</accession>
<sequence length="86" mass="9033">MDHAPRAHDLLPALRHGGVTTLDGLRSRLGDPDRELLGWALDDAVERGWVARNAPPDCGPDGLCGSQPPTTVTITAAGREALARSA</sequence>
<organism evidence="1 2">
    <name type="scientific">Patulibacter medicamentivorans</name>
    <dbReference type="NCBI Taxonomy" id="1097667"/>
    <lineage>
        <taxon>Bacteria</taxon>
        <taxon>Bacillati</taxon>
        <taxon>Actinomycetota</taxon>
        <taxon>Thermoleophilia</taxon>
        <taxon>Solirubrobacterales</taxon>
        <taxon>Patulibacteraceae</taxon>
        <taxon>Patulibacter</taxon>
    </lineage>
</organism>
<protein>
    <submittedName>
        <fullName evidence="1">Uncharacterized protein</fullName>
    </submittedName>
</protein>
<dbReference type="EMBL" id="AGUD01000045">
    <property type="protein sequence ID" value="EHN12134.1"/>
    <property type="molecule type" value="Genomic_DNA"/>
</dbReference>
<dbReference type="Proteomes" id="UP000005143">
    <property type="component" value="Unassembled WGS sequence"/>
</dbReference>
<evidence type="ECO:0000313" key="1">
    <source>
        <dbReference type="EMBL" id="EHN12134.1"/>
    </source>
</evidence>
<proteinExistence type="predicted"/>
<keyword evidence="2" id="KW-1185">Reference proteome</keyword>
<dbReference type="PATRIC" id="fig|1097667.3.peg.990"/>